<keyword evidence="2" id="KW-1185">Reference proteome</keyword>
<dbReference type="EMBL" id="CM055096">
    <property type="protein sequence ID" value="KAJ7555207.1"/>
    <property type="molecule type" value="Genomic_DNA"/>
</dbReference>
<protein>
    <submittedName>
        <fullName evidence="1">Uncharacterized protein</fullName>
    </submittedName>
</protein>
<comment type="caution">
    <text evidence="1">The sequence shown here is derived from an EMBL/GenBank/DDBJ whole genome shotgun (WGS) entry which is preliminary data.</text>
</comment>
<accession>A0ACC2DLM0</accession>
<sequence>MSSTRSATRMSNCSLFSHQSLALALLLVLLSGSYTFTESAVQSSSTRKLAAAETKYHLSIANAVQHPILAPLTIRTFRNFGTLEQKNVNRRVKLQQDNTTSSSSQNQRPIQVRNDRIDPLKGFKKYRGGYDLKSKHYWASLVFTGISGFAIGAALLLVGLVWALLLLIFCCARKFTTKRKFDEGPRVVSSWIFLALIVFLIIVAIVFCGVGLYGSKRVRYEFKKVESTIVDSANNATATIYNVTSTITEIEQILLPYDQGSSFSFNSTIEKLNSEASNVHHKVYKNKRRIDPIIRIVYIVLLVITSVTILILVIAFVCTLLHRKRQFWRRLFNLSLIVCWILTIVSWFIFGGFYAVHNFVDDTCIALVEYQSDPYNSTLNNVLPCLDLKTTNDAVIQVRGGMHDFISQANYNISLLQQAFSNNKNITSLPHICNPFSGPPDYKQDVKCAKDTVPIGDVPNVLQPLKCSGNDTQECISSEGKYITDAQFDTIFAFASAAQSLLDITPSLESLSNCSFVENAFSIIVNERCSPTKSAVHTMWAAYVGLGTSAVLLLIVSIIELYITRKAHSYVRGIVDPHNTSPPLSNVGDVYKV</sequence>
<dbReference type="Proteomes" id="UP001162992">
    <property type="component" value="Chromosome 5"/>
</dbReference>
<evidence type="ECO:0000313" key="2">
    <source>
        <dbReference type="Proteomes" id="UP001162992"/>
    </source>
</evidence>
<name>A0ACC2DLM0_DIPCM</name>
<gene>
    <name evidence="1" type="ORF">O6H91_05G026500</name>
</gene>
<reference evidence="2" key="1">
    <citation type="journal article" date="2024" name="Proc. Natl. Acad. Sci. U.S.A.">
        <title>Extraordinary preservation of gene collinearity over three hundred million years revealed in homosporous lycophytes.</title>
        <authorList>
            <person name="Li C."/>
            <person name="Wickell D."/>
            <person name="Kuo L.Y."/>
            <person name="Chen X."/>
            <person name="Nie B."/>
            <person name="Liao X."/>
            <person name="Peng D."/>
            <person name="Ji J."/>
            <person name="Jenkins J."/>
            <person name="Williams M."/>
            <person name="Shu S."/>
            <person name="Plott C."/>
            <person name="Barry K."/>
            <person name="Rajasekar S."/>
            <person name="Grimwood J."/>
            <person name="Han X."/>
            <person name="Sun S."/>
            <person name="Hou Z."/>
            <person name="He W."/>
            <person name="Dai G."/>
            <person name="Sun C."/>
            <person name="Schmutz J."/>
            <person name="Leebens-Mack J.H."/>
            <person name="Li F.W."/>
            <person name="Wang L."/>
        </authorList>
    </citation>
    <scope>NUCLEOTIDE SEQUENCE [LARGE SCALE GENOMIC DNA]</scope>
    <source>
        <strain evidence="2">cv. PW_Plant_1</strain>
    </source>
</reference>
<proteinExistence type="predicted"/>
<organism evidence="1 2">
    <name type="scientific">Diphasiastrum complanatum</name>
    <name type="common">Issler's clubmoss</name>
    <name type="synonym">Lycopodium complanatum</name>
    <dbReference type="NCBI Taxonomy" id="34168"/>
    <lineage>
        <taxon>Eukaryota</taxon>
        <taxon>Viridiplantae</taxon>
        <taxon>Streptophyta</taxon>
        <taxon>Embryophyta</taxon>
        <taxon>Tracheophyta</taxon>
        <taxon>Lycopodiopsida</taxon>
        <taxon>Lycopodiales</taxon>
        <taxon>Lycopodiaceae</taxon>
        <taxon>Lycopodioideae</taxon>
        <taxon>Diphasiastrum</taxon>
    </lineage>
</organism>
<evidence type="ECO:0000313" key="1">
    <source>
        <dbReference type="EMBL" id="KAJ7555207.1"/>
    </source>
</evidence>